<accession>A0A9D1AIN6</accession>
<dbReference type="GO" id="GO:0016831">
    <property type="term" value="F:carboxy-lyase activity"/>
    <property type="evidence" value="ECO:0007669"/>
    <property type="project" value="InterPro"/>
</dbReference>
<proteinExistence type="predicted"/>
<evidence type="ECO:0000259" key="2">
    <source>
        <dbReference type="Pfam" id="PF04909"/>
    </source>
</evidence>
<keyword evidence="1" id="KW-0456">Lyase</keyword>
<dbReference type="Proteomes" id="UP000824179">
    <property type="component" value="Unassembled WGS sequence"/>
</dbReference>
<dbReference type="SUPFAM" id="SSF51556">
    <property type="entry name" value="Metallo-dependent hydrolases"/>
    <property type="match status" value="1"/>
</dbReference>
<dbReference type="GO" id="GO:0016787">
    <property type="term" value="F:hydrolase activity"/>
    <property type="evidence" value="ECO:0007669"/>
    <property type="project" value="InterPro"/>
</dbReference>
<gene>
    <name evidence="3" type="ORF">IAB90_05565</name>
</gene>
<dbReference type="EMBL" id="DVHB01000095">
    <property type="protein sequence ID" value="HIR39834.1"/>
    <property type="molecule type" value="Genomic_DNA"/>
</dbReference>
<name>A0A9D1AIN6_9FIRM</name>
<sequence>MKIIDAHAHVVQYIAGFTSRGELRGVGGGRARYADGSEFQMIPERFGDSFTADDLISVMDKNGVEKAVLLQGQFFGFQNEYTAEAVKKYPHRLAGAGSYDPFCAKAETVKHRLFKELGFRAVKFEVSNGSGLMAYHPPIDLNGELMNVCYRHAADNGLIVVMDIGRPRNCCWQVENLAAAIKNYRGVTFVICHLLAPQRTDIALLGDALSKLAMPNVYFDLASLASNQQPETYPYPTAVEHLKTAKRIVGADRLMFGTDMPSNLCRDTYSDLADYITLSGVFAQNELEDIFYNTANAVYFCSGGY</sequence>
<comment type="caution">
    <text evidence="3">The sequence shown here is derived from an EMBL/GenBank/DDBJ whole genome shotgun (WGS) entry which is preliminary data.</text>
</comment>
<reference evidence="3" key="2">
    <citation type="journal article" date="2021" name="PeerJ">
        <title>Extensive microbial diversity within the chicken gut microbiome revealed by metagenomics and culture.</title>
        <authorList>
            <person name="Gilroy R."/>
            <person name="Ravi A."/>
            <person name="Getino M."/>
            <person name="Pursley I."/>
            <person name="Horton D.L."/>
            <person name="Alikhan N.F."/>
            <person name="Baker D."/>
            <person name="Gharbi K."/>
            <person name="Hall N."/>
            <person name="Watson M."/>
            <person name="Adriaenssens E.M."/>
            <person name="Foster-Nyarko E."/>
            <person name="Jarju S."/>
            <person name="Secka A."/>
            <person name="Antonio M."/>
            <person name="Oren A."/>
            <person name="Chaudhuri R.R."/>
            <person name="La Ragione R."/>
            <person name="Hildebrand F."/>
            <person name="Pallen M.J."/>
        </authorList>
    </citation>
    <scope>NUCLEOTIDE SEQUENCE</scope>
    <source>
        <strain evidence="3">ChiW25-3613</strain>
    </source>
</reference>
<feature type="domain" description="Amidohydrolase-related" evidence="2">
    <location>
        <begin position="4"/>
        <end position="300"/>
    </location>
</feature>
<reference evidence="3" key="1">
    <citation type="submission" date="2020-10" db="EMBL/GenBank/DDBJ databases">
        <authorList>
            <person name="Gilroy R."/>
        </authorList>
    </citation>
    <scope>NUCLEOTIDE SEQUENCE</scope>
    <source>
        <strain evidence="3">ChiW25-3613</strain>
    </source>
</reference>
<dbReference type="Gene3D" id="3.20.20.140">
    <property type="entry name" value="Metal-dependent hydrolases"/>
    <property type="match status" value="1"/>
</dbReference>
<evidence type="ECO:0000313" key="4">
    <source>
        <dbReference type="Proteomes" id="UP000824179"/>
    </source>
</evidence>
<dbReference type="InterPro" id="IPR032465">
    <property type="entry name" value="ACMSD"/>
</dbReference>
<protein>
    <submittedName>
        <fullName evidence="3">Amidohydrolase</fullName>
    </submittedName>
</protein>
<dbReference type="InterPro" id="IPR006680">
    <property type="entry name" value="Amidohydro-rel"/>
</dbReference>
<organism evidence="3 4">
    <name type="scientific">Candidatus Coproplasma stercoripullorum</name>
    <dbReference type="NCBI Taxonomy" id="2840751"/>
    <lineage>
        <taxon>Bacteria</taxon>
        <taxon>Bacillati</taxon>
        <taxon>Bacillota</taxon>
        <taxon>Clostridia</taxon>
        <taxon>Eubacteriales</taxon>
        <taxon>Candidatus Coproplasma</taxon>
    </lineage>
</organism>
<dbReference type="PANTHER" id="PTHR21240">
    <property type="entry name" value="2-AMINO-3-CARBOXYLMUCONATE-6-SEMIALDEHYDE DECARBOXYLASE"/>
    <property type="match status" value="1"/>
</dbReference>
<dbReference type="InterPro" id="IPR032466">
    <property type="entry name" value="Metal_Hydrolase"/>
</dbReference>
<dbReference type="Pfam" id="PF04909">
    <property type="entry name" value="Amidohydro_2"/>
    <property type="match status" value="1"/>
</dbReference>
<evidence type="ECO:0000256" key="1">
    <source>
        <dbReference type="ARBA" id="ARBA00023239"/>
    </source>
</evidence>
<evidence type="ECO:0000313" key="3">
    <source>
        <dbReference type="EMBL" id="HIR39834.1"/>
    </source>
</evidence>
<dbReference type="AlphaFoldDB" id="A0A9D1AIN6"/>